<dbReference type="EMBL" id="JBEPMN010000007">
    <property type="protein sequence ID" value="MET3661972.1"/>
    <property type="molecule type" value="Genomic_DNA"/>
</dbReference>
<dbReference type="Proteomes" id="UP001549143">
    <property type="component" value="Unassembled WGS sequence"/>
</dbReference>
<dbReference type="PANTHER" id="PTHR10625:SF17">
    <property type="entry name" value="HISTONE DEACETYLASE 8"/>
    <property type="match status" value="1"/>
</dbReference>
<sequence length="344" mass="37006">MKTVFSPLHAGHAGTLELVAGELAPGFEKPSRAQFIKARVESEKLGPVISPQDHDLSAAKKVHACDYIDFLPTVWPQWEAAGHTGPAALPYVWPTRGLRADVRPRAIEALLGFYSFDGGAPFVKGTWKAIKSSCDVALTAAGLVSAGERAAFALCRPPGHHAGSAFMGGYCYINNAAVAAQWFRDNGAARVSILDIDYHHGNGTQEIFYSRADVQVLNLHADPMSEYPFFLGHADEQGDGTGEGFNHNYPMPAGTAWDEWSAALDDACARVAAYGPDVVVVSLGVDTFEKDPISRFRLKSSDYPLIGERIARLGPPVLFVMEGGYAVEEIGINAVGVLTGFEDR</sequence>
<accession>A0ABV2KLL6</accession>
<evidence type="ECO:0000313" key="7">
    <source>
        <dbReference type="EMBL" id="MET3661972.1"/>
    </source>
</evidence>
<dbReference type="PRINTS" id="PR01270">
    <property type="entry name" value="HDASUPER"/>
</dbReference>
<dbReference type="SUPFAM" id="SSF52768">
    <property type="entry name" value="Arginase/deacetylase"/>
    <property type="match status" value="1"/>
</dbReference>
<evidence type="ECO:0000256" key="5">
    <source>
        <dbReference type="ARBA" id="ARBA00022833"/>
    </source>
</evidence>
<dbReference type="InterPro" id="IPR023696">
    <property type="entry name" value="Ureohydrolase_dom_sf"/>
</dbReference>
<keyword evidence="4" id="KW-0378">Hydrolase</keyword>
<dbReference type="Gene3D" id="3.40.800.20">
    <property type="entry name" value="Histone deacetylase domain"/>
    <property type="match status" value="1"/>
</dbReference>
<evidence type="ECO:0000256" key="3">
    <source>
        <dbReference type="ARBA" id="ARBA00022723"/>
    </source>
</evidence>
<evidence type="ECO:0000313" key="8">
    <source>
        <dbReference type="Proteomes" id="UP001549143"/>
    </source>
</evidence>
<protein>
    <submittedName>
        <fullName evidence="7">Acetoin utilization deacetylase AcuC-like enzyme</fullName>
    </submittedName>
</protein>
<dbReference type="PANTHER" id="PTHR10625">
    <property type="entry name" value="HISTONE DEACETYLASE HDAC1-RELATED"/>
    <property type="match status" value="1"/>
</dbReference>
<evidence type="ECO:0000256" key="1">
    <source>
        <dbReference type="ARBA" id="ARBA00001947"/>
    </source>
</evidence>
<name>A0ABV2KLL6_9HYPH</name>
<dbReference type="InterPro" id="IPR000286">
    <property type="entry name" value="HDACs"/>
</dbReference>
<comment type="similarity">
    <text evidence="2">Belongs to the histone deacetylase family.</text>
</comment>
<evidence type="ECO:0000256" key="2">
    <source>
        <dbReference type="ARBA" id="ARBA00005947"/>
    </source>
</evidence>
<dbReference type="RefSeq" id="WP_354151839.1">
    <property type="nucleotide sequence ID" value="NZ_JBEPMN010000007.1"/>
</dbReference>
<evidence type="ECO:0000259" key="6">
    <source>
        <dbReference type="Pfam" id="PF00850"/>
    </source>
</evidence>
<dbReference type="CDD" id="cd10001">
    <property type="entry name" value="HDAC_classII_APAH"/>
    <property type="match status" value="1"/>
</dbReference>
<gene>
    <name evidence="7" type="ORF">ABID44_002303</name>
</gene>
<organism evidence="7 8">
    <name type="scientific">Aquamicrobium ahrensii</name>
    <dbReference type="NCBI Taxonomy" id="469551"/>
    <lineage>
        <taxon>Bacteria</taxon>
        <taxon>Pseudomonadati</taxon>
        <taxon>Pseudomonadota</taxon>
        <taxon>Alphaproteobacteria</taxon>
        <taxon>Hyphomicrobiales</taxon>
        <taxon>Phyllobacteriaceae</taxon>
        <taxon>Aquamicrobium</taxon>
    </lineage>
</organism>
<keyword evidence="3" id="KW-0479">Metal-binding</keyword>
<proteinExistence type="inferred from homology"/>
<reference evidence="7 8" key="1">
    <citation type="submission" date="2024-06" db="EMBL/GenBank/DDBJ databases">
        <title>Genomic Encyclopedia of Type Strains, Phase IV (KMG-IV): sequencing the most valuable type-strain genomes for metagenomic binning, comparative biology and taxonomic classification.</title>
        <authorList>
            <person name="Goeker M."/>
        </authorList>
    </citation>
    <scope>NUCLEOTIDE SEQUENCE [LARGE SCALE GENOMIC DNA]</scope>
    <source>
        <strain evidence="7 8">DSM 19730</strain>
    </source>
</reference>
<comment type="cofactor">
    <cofactor evidence="1">
        <name>Zn(2+)</name>
        <dbReference type="ChEBI" id="CHEBI:29105"/>
    </cofactor>
</comment>
<dbReference type="InterPro" id="IPR023801">
    <property type="entry name" value="His_deacetylse_dom"/>
</dbReference>
<dbReference type="InterPro" id="IPR037138">
    <property type="entry name" value="His_deacetylse_dom_sf"/>
</dbReference>
<dbReference type="Pfam" id="PF00850">
    <property type="entry name" value="Hist_deacetyl"/>
    <property type="match status" value="1"/>
</dbReference>
<evidence type="ECO:0000256" key="4">
    <source>
        <dbReference type="ARBA" id="ARBA00022801"/>
    </source>
</evidence>
<keyword evidence="5" id="KW-0862">Zinc</keyword>
<feature type="domain" description="Histone deacetylase" evidence="6">
    <location>
        <begin position="28"/>
        <end position="331"/>
    </location>
</feature>
<comment type="caution">
    <text evidence="7">The sequence shown here is derived from an EMBL/GenBank/DDBJ whole genome shotgun (WGS) entry which is preliminary data.</text>
</comment>
<keyword evidence="8" id="KW-1185">Reference proteome</keyword>